<keyword evidence="1" id="KW-0479">Metal-binding</keyword>
<dbReference type="Gene3D" id="3.40.1800.20">
    <property type="match status" value="1"/>
</dbReference>
<evidence type="ECO:0000313" key="4">
    <source>
        <dbReference type="EMBL" id="BES95251.1"/>
    </source>
</evidence>
<evidence type="ECO:0000256" key="1">
    <source>
        <dbReference type="PROSITE-ProRule" id="PRU01263"/>
    </source>
</evidence>
<dbReference type="Proteomes" id="UP001307889">
    <property type="component" value="Chromosome 6"/>
</dbReference>
<reference evidence="4 5" key="1">
    <citation type="submission" date="2023-09" db="EMBL/GenBank/DDBJ databases">
        <title>Nesidiocoris tenuis whole genome shotgun sequence.</title>
        <authorList>
            <person name="Shibata T."/>
            <person name="Shimoda M."/>
            <person name="Kobayashi T."/>
            <person name="Uehara T."/>
        </authorList>
    </citation>
    <scope>NUCLEOTIDE SEQUENCE [LARGE SCALE GENOMIC DNA]</scope>
    <source>
        <strain evidence="4 5">Japan</strain>
    </source>
</reference>
<dbReference type="Pfam" id="PF07776">
    <property type="entry name" value="zf-AD"/>
    <property type="match status" value="1"/>
</dbReference>
<feature type="compositionally biased region" description="Basic residues" evidence="2">
    <location>
        <begin position="314"/>
        <end position="325"/>
    </location>
</feature>
<keyword evidence="1" id="KW-0862">Zinc</keyword>
<keyword evidence="1 4" id="KW-0863">Zinc-finger</keyword>
<gene>
    <name evidence="4" type="ORF">NTJ_08060</name>
</gene>
<feature type="binding site" evidence="1">
    <location>
        <position position="101"/>
    </location>
    <ligand>
        <name>Zn(2+)</name>
        <dbReference type="ChEBI" id="CHEBI:29105"/>
    </ligand>
</feature>
<dbReference type="SUPFAM" id="SSF57716">
    <property type="entry name" value="Glucocorticoid receptor-like (DNA-binding domain)"/>
    <property type="match status" value="1"/>
</dbReference>
<accession>A0ABN7AWK4</accession>
<feature type="binding site" evidence="1">
    <location>
        <position position="98"/>
    </location>
    <ligand>
        <name>Zn(2+)</name>
        <dbReference type="ChEBI" id="CHEBI:29105"/>
    </ligand>
</feature>
<protein>
    <submittedName>
        <fullName evidence="4">Zinc-finger associated domain (Zf-AD)</fullName>
    </submittedName>
</protein>
<dbReference type="PROSITE" id="PS51915">
    <property type="entry name" value="ZAD"/>
    <property type="match status" value="1"/>
</dbReference>
<proteinExistence type="predicted"/>
<feature type="binding site" evidence="1">
    <location>
        <position position="149"/>
    </location>
    <ligand>
        <name>Zn(2+)</name>
        <dbReference type="ChEBI" id="CHEBI:29105"/>
    </ligand>
</feature>
<feature type="domain" description="ZAD" evidence="3">
    <location>
        <begin position="96"/>
        <end position="173"/>
    </location>
</feature>
<name>A0ABN7AWK4_9HEMI</name>
<evidence type="ECO:0000259" key="3">
    <source>
        <dbReference type="PROSITE" id="PS51915"/>
    </source>
</evidence>
<dbReference type="InterPro" id="IPR012934">
    <property type="entry name" value="Znf_AD"/>
</dbReference>
<evidence type="ECO:0000313" key="5">
    <source>
        <dbReference type="Proteomes" id="UP001307889"/>
    </source>
</evidence>
<dbReference type="GO" id="GO:0008270">
    <property type="term" value="F:zinc ion binding"/>
    <property type="evidence" value="ECO:0007669"/>
    <property type="project" value="UniProtKB-KW"/>
</dbReference>
<feature type="region of interest" description="Disordered" evidence="2">
    <location>
        <begin position="261"/>
        <end position="325"/>
    </location>
</feature>
<keyword evidence="5" id="KW-1185">Reference proteome</keyword>
<organism evidence="4 5">
    <name type="scientific">Nesidiocoris tenuis</name>
    <dbReference type="NCBI Taxonomy" id="355587"/>
    <lineage>
        <taxon>Eukaryota</taxon>
        <taxon>Metazoa</taxon>
        <taxon>Ecdysozoa</taxon>
        <taxon>Arthropoda</taxon>
        <taxon>Hexapoda</taxon>
        <taxon>Insecta</taxon>
        <taxon>Pterygota</taxon>
        <taxon>Neoptera</taxon>
        <taxon>Paraneoptera</taxon>
        <taxon>Hemiptera</taxon>
        <taxon>Heteroptera</taxon>
        <taxon>Panheteroptera</taxon>
        <taxon>Cimicomorpha</taxon>
        <taxon>Miridae</taxon>
        <taxon>Dicyphina</taxon>
        <taxon>Nesidiocoris</taxon>
    </lineage>
</organism>
<feature type="compositionally biased region" description="Polar residues" evidence="2">
    <location>
        <begin position="261"/>
        <end position="284"/>
    </location>
</feature>
<dbReference type="EMBL" id="AP028914">
    <property type="protein sequence ID" value="BES95251.1"/>
    <property type="molecule type" value="Genomic_DNA"/>
</dbReference>
<dbReference type="SMART" id="SM00868">
    <property type="entry name" value="zf-AD"/>
    <property type="match status" value="1"/>
</dbReference>
<sequence>MQLKFSVGDEMHTIDVTPTDTFHDISDKLFKMKNINIDMSQLGSSSNDKPFDLSTNVMEYFSKNSSKNDQSSEQPSKVANESKNIIPAANSIPNNMVCRLCGGVLTSDFHLMFTSISEDGTSIAAKINACLPIHVSRRDSFSKQVCGNCLAPLERNFNFVKMVLEAQTALQNKAKLCDPVKVRHKDERCSICHNGHMRPLHCRNGGTNSRKASDKATTVVQIPKSAAKRRDFGSSRVPMIPDNIYQAEYYDNDEVITDQWEPSSPVQSLPTTSEAVPTYSTSSGGSLGKKYRKRPRNEDDQDWSIDQEYVPVNKRGRPKGTKNRPKTVSIIERTCILCEWLGADTDMLAHTINIHCQPDLDFFPCPMCKTCHPNEIELETHIEEHIKLARSE</sequence>
<evidence type="ECO:0000256" key="2">
    <source>
        <dbReference type="SAM" id="MobiDB-lite"/>
    </source>
</evidence>
<feature type="binding site" evidence="1">
    <location>
        <position position="146"/>
    </location>
    <ligand>
        <name>Zn(2+)</name>
        <dbReference type="ChEBI" id="CHEBI:29105"/>
    </ligand>
</feature>